<dbReference type="OrthoDB" id="2316550at2"/>
<keyword evidence="1" id="KW-0812">Transmembrane</keyword>
<protein>
    <recommendedName>
        <fullName evidence="4">Integral membrane protein</fullName>
    </recommendedName>
</protein>
<dbReference type="PATRIC" id="fig|1423815.3.peg.366"/>
<keyword evidence="1" id="KW-0472">Membrane</keyword>
<reference evidence="2 3" key="1">
    <citation type="journal article" date="2015" name="Genome Announc.">
        <title>Expanding the biotechnology potential of lactobacilli through comparative genomics of 213 strains and associated genera.</title>
        <authorList>
            <person name="Sun Z."/>
            <person name="Harris H.M."/>
            <person name="McCann A."/>
            <person name="Guo C."/>
            <person name="Argimon S."/>
            <person name="Zhang W."/>
            <person name="Yang X."/>
            <person name="Jeffery I.B."/>
            <person name="Cooney J.C."/>
            <person name="Kagawa T.F."/>
            <person name="Liu W."/>
            <person name="Song Y."/>
            <person name="Salvetti E."/>
            <person name="Wrobel A."/>
            <person name="Rasinkangas P."/>
            <person name="Parkhill J."/>
            <person name="Rea M.C."/>
            <person name="O'Sullivan O."/>
            <person name="Ritari J."/>
            <person name="Douillard F.P."/>
            <person name="Paul Ross R."/>
            <person name="Yang R."/>
            <person name="Briner A.E."/>
            <person name="Felis G.E."/>
            <person name="de Vos W.M."/>
            <person name="Barrangou R."/>
            <person name="Klaenhammer T.R."/>
            <person name="Caufield P.W."/>
            <person name="Cui Y."/>
            <person name="Zhang H."/>
            <person name="O'Toole P.W."/>
        </authorList>
    </citation>
    <scope>NUCLEOTIDE SEQUENCE [LARGE SCALE GENOMIC DNA]</scope>
    <source>
        <strain evidence="2 3">DSM 14857</strain>
    </source>
</reference>
<sequence length="115" mass="13603">MKSSTAVQKSGWIVWWINTVISVLTLILTIFFIYHIPNTQFSPQDKAFTFIVWMFMLFFLVIIQLLAYFMIKYLHRDNSYIYPIILIVLGFCGYTLYLIPGIWGVIYANHLRLNP</sequence>
<evidence type="ECO:0008006" key="4">
    <source>
        <dbReference type="Google" id="ProtNLM"/>
    </source>
</evidence>
<evidence type="ECO:0000256" key="1">
    <source>
        <dbReference type="SAM" id="Phobius"/>
    </source>
</evidence>
<dbReference type="eggNOG" id="ENOG5030AV1">
    <property type="taxonomic scope" value="Bacteria"/>
</dbReference>
<evidence type="ECO:0000313" key="2">
    <source>
        <dbReference type="EMBL" id="KRL66756.1"/>
    </source>
</evidence>
<proteinExistence type="predicted"/>
<feature type="transmembrane region" description="Helical" evidence="1">
    <location>
        <begin position="12"/>
        <end position="36"/>
    </location>
</feature>
<dbReference type="RefSeq" id="WP_010623422.1">
    <property type="nucleotide sequence ID" value="NZ_AZFA01000011.1"/>
</dbReference>
<organism evidence="2 3">
    <name type="scientific">Companilactobacillus versmoldensis DSM 14857 = KCTC 3814</name>
    <dbReference type="NCBI Taxonomy" id="1423815"/>
    <lineage>
        <taxon>Bacteria</taxon>
        <taxon>Bacillati</taxon>
        <taxon>Bacillota</taxon>
        <taxon>Bacilli</taxon>
        <taxon>Lactobacillales</taxon>
        <taxon>Lactobacillaceae</taxon>
        <taxon>Companilactobacillus</taxon>
    </lineage>
</organism>
<name>A0A0R1SGY7_9LACO</name>
<feature type="transmembrane region" description="Helical" evidence="1">
    <location>
        <begin position="48"/>
        <end position="69"/>
    </location>
</feature>
<gene>
    <name evidence="2" type="ORF">FC27_GL000359</name>
</gene>
<dbReference type="Proteomes" id="UP000051647">
    <property type="component" value="Unassembled WGS sequence"/>
</dbReference>
<keyword evidence="1" id="KW-1133">Transmembrane helix</keyword>
<feature type="transmembrane region" description="Helical" evidence="1">
    <location>
        <begin position="81"/>
        <end position="106"/>
    </location>
</feature>
<dbReference type="EMBL" id="AZFA01000011">
    <property type="protein sequence ID" value="KRL66756.1"/>
    <property type="molecule type" value="Genomic_DNA"/>
</dbReference>
<dbReference type="AlphaFoldDB" id="A0A0R1SGY7"/>
<evidence type="ECO:0000313" key="3">
    <source>
        <dbReference type="Proteomes" id="UP000051647"/>
    </source>
</evidence>
<keyword evidence="3" id="KW-1185">Reference proteome</keyword>
<comment type="caution">
    <text evidence="2">The sequence shown here is derived from an EMBL/GenBank/DDBJ whole genome shotgun (WGS) entry which is preliminary data.</text>
</comment>
<accession>A0A0R1SGY7</accession>